<evidence type="ECO:0000256" key="9">
    <source>
        <dbReference type="ARBA" id="ARBA00023273"/>
    </source>
</evidence>
<dbReference type="Ensembl" id="ENSMODT00000055114.1">
    <property type="protein sequence ID" value="ENSMODP00000057032.1"/>
    <property type="gene ID" value="ENSMODG00000041058.1"/>
</dbReference>
<keyword evidence="14" id="KW-1185">Reference proteome</keyword>
<dbReference type="STRING" id="13616.ENSMODP00000057032"/>
<evidence type="ECO:0000256" key="8">
    <source>
        <dbReference type="ARBA" id="ARBA00023212"/>
    </source>
</evidence>
<dbReference type="Bgee" id="ENSMODG00000041058">
    <property type="expression patterns" value="Expressed in spinal cord and 1 other cell type or tissue"/>
</dbReference>
<feature type="transmembrane region" description="Helical" evidence="12">
    <location>
        <begin position="29"/>
        <end position="49"/>
    </location>
</feature>
<dbReference type="Proteomes" id="UP000002280">
    <property type="component" value="Chromosome 7"/>
</dbReference>
<dbReference type="GeneTree" id="ENSGT00940000153899"/>
<dbReference type="InParanoid" id="A0A5F8HCY2"/>
<evidence type="ECO:0000256" key="11">
    <source>
        <dbReference type="ARBA" id="ARBA00039543"/>
    </source>
</evidence>
<evidence type="ECO:0000256" key="5">
    <source>
        <dbReference type="ARBA" id="ARBA00022794"/>
    </source>
</evidence>
<evidence type="ECO:0000256" key="7">
    <source>
        <dbReference type="ARBA" id="ARBA00023136"/>
    </source>
</evidence>
<keyword evidence="3" id="KW-0963">Cytoplasm</keyword>
<sequence>MEILLFLNGWYNATYFLLEPFTFFYKPNLILHSVILFLYFGIEITHIFFGTKGNLCQRMMPLGISLTLTFLSTKMAFYYLLLQTYVLLLIKAMMGTILDTILLTLNTLSSMDSF</sequence>
<organism evidence="13 14">
    <name type="scientific">Monodelphis domestica</name>
    <name type="common">Gray short-tailed opossum</name>
    <dbReference type="NCBI Taxonomy" id="13616"/>
    <lineage>
        <taxon>Eukaryota</taxon>
        <taxon>Metazoa</taxon>
        <taxon>Chordata</taxon>
        <taxon>Craniata</taxon>
        <taxon>Vertebrata</taxon>
        <taxon>Euteleostomi</taxon>
        <taxon>Mammalia</taxon>
        <taxon>Metatheria</taxon>
        <taxon>Didelphimorphia</taxon>
        <taxon>Didelphidae</taxon>
        <taxon>Monodelphis</taxon>
    </lineage>
</organism>
<reference evidence="13" key="3">
    <citation type="submission" date="2025-09" db="UniProtKB">
        <authorList>
            <consortium name="Ensembl"/>
        </authorList>
    </citation>
    <scope>IDENTIFICATION</scope>
</reference>
<protein>
    <recommendedName>
        <fullName evidence="11">Transmembrane protein 216</fullName>
    </recommendedName>
</protein>
<keyword evidence="6 12" id="KW-1133">Transmembrane helix</keyword>
<evidence type="ECO:0000256" key="2">
    <source>
        <dbReference type="ARBA" id="ARBA00004141"/>
    </source>
</evidence>
<dbReference type="Pfam" id="PF09799">
    <property type="entry name" value="Transmemb_17"/>
    <property type="match status" value="1"/>
</dbReference>
<evidence type="ECO:0000313" key="14">
    <source>
        <dbReference type="Proteomes" id="UP000002280"/>
    </source>
</evidence>
<evidence type="ECO:0000256" key="1">
    <source>
        <dbReference type="ARBA" id="ARBA00004120"/>
    </source>
</evidence>
<dbReference type="InterPro" id="IPR019184">
    <property type="entry name" value="Uncharacterised_TM-17"/>
</dbReference>
<keyword evidence="8" id="KW-0206">Cytoskeleton</keyword>
<evidence type="ECO:0000256" key="12">
    <source>
        <dbReference type="SAM" id="Phobius"/>
    </source>
</evidence>
<keyword evidence="7 12" id="KW-0472">Membrane</keyword>
<name>A0A5F8HCY2_MONDO</name>
<reference evidence="13" key="2">
    <citation type="submission" date="2025-08" db="UniProtKB">
        <authorList>
            <consortium name="Ensembl"/>
        </authorList>
    </citation>
    <scope>IDENTIFICATION</scope>
</reference>
<keyword evidence="4 12" id="KW-0812">Transmembrane</keyword>
<evidence type="ECO:0000256" key="3">
    <source>
        <dbReference type="ARBA" id="ARBA00022490"/>
    </source>
</evidence>
<dbReference type="PANTHER" id="PTHR13531:SF5">
    <property type="entry name" value="TRANSMEMBRANE PROTEIN 216"/>
    <property type="match status" value="1"/>
</dbReference>
<dbReference type="OMA" id="YFLLEPF"/>
<accession>A0A5F8HCY2</accession>
<dbReference type="PANTHER" id="PTHR13531">
    <property type="entry name" value="GEO07735P1-RELATED-RELATED"/>
    <property type="match status" value="1"/>
</dbReference>
<proteinExistence type="predicted"/>
<dbReference type="GO" id="GO:0035869">
    <property type="term" value="C:ciliary transition zone"/>
    <property type="evidence" value="ECO:0000318"/>
    <property type="project" value="GO_Central"/>
</dbReference>
<feature type="transmembrane region" description="Helical" evidence="12">
    <location>
        <begin position="87"/>
        <end position="108"/>
    </location>
</feature>
<evidence type="ECO:0000256" key="10">
    <source>
        <dbReference type="ARBA" id="ARBA00037712"/>
    </source>
</evidence>
<dbReference type="GO" id="GO:0016020">
    <property type="term" value="C:membrane"/>
    <property type="evidence" value="ECO:0007669"/>
    <property type="project" value="UniProtKB-SubCell"/>
</dbReference>
<evidence type="ECO:0000256" key="6">
    <source>
        <dbReference type="ARBA" id="ARBA00022989"/>
    </source>
</evidence>
<comment type="subcellular location">
    <subcellularLocation>
        <location evidence="1">Cytoplasm</location>
        <location evidence="1">Cytoskeleton</location>
        <location evidence="1">Cilium basal body</location>
    </subcellularLocation>
    <subcellularLocation>
        <location evidence="2">Membrane</location>
        <topology evidence="2">Multi-pass membrane protein</topology>
    </subcellularLocation>
</comment>
<comment type="function">
    <text evidence="10">Part of the tectonic-like complex which is required for tissue-specific ciliogenesis and may regulate ciliary membrane composition.</text>
</comment>
<dbReference type="GO" id="GO:1905515">
    <property type="term" value="P:non-motile cilium assembly"/>
    <property type="evidence" value="ECO:0000318"/>
    <property type="project" value="GO_Central"/>
</dbReference>
<keyword evidence="5" id="KW-0970">Cilium biogenesis/degradation</keyword>
<dbReference type="AlphaFoldDB" id="A0A5F8HCY2"/>
<reference evidence="13 14" key="1">
    <citation type="journal article" date="2007" name="Nature">
        <title>Genome of the marsupial Monodelphis domestica reveals innovation in non-coding sequences.</title>
        <authorList>
            <person name="Mikkelsen T.S."/>
            <person name="Wakefield M.J."/>
            <person name="Aken B."/>
            <person name="Amemiya C.T."/>
            <person name="Chang J.L."/>
            <person name="Duke S."/>
            <person name="Garber M."/>
            <person name="Gentles A.J."/>
            <person name="Goodstadt L."/>
            <person name="Heger A."/>
            <person name="Jurka J."/>
            <person name="Kamal M."/>
            <person name="Mauceli E."/>
            <person name="Searle S.M."/>
            <person name="Sharpe T."/>
            <person name="Baker M.L."/>
            <person name="Batzer M.A."/>
            <person name="Benos P.V."/>
            <person name="Belov K."/>
            <person name="Clamp M."/>
            <person name="Cook A."/>
            <person name="Cuff J."/>
            <person name="Das R."/>
            <person name="Davidow L."/>
            <person name="Deakin J.E."/>
            <person name="Fazzari M.J."/>
            <person name="Glass J.L."/>
            <person name="Grabherr M."/>
            <person name="Greally J.M."/>
            <person name="Gu W."/>
            <person name="Hore T.A."/>
            <person name="Huttley G.A."/>
            <person name="Kleber M."/>
            <person name="Jirtle R.L."/>
            <person name="Koina E."/>
            <person name="Lee J.T."/>
            <person name="Mahony S."/>
            <person name="Marra M.A."/>
            <person name="Miller R.D."/>
            <person name="Nicholls R.D."/>
            <person name="Oda M."/>
            <person name="Papenfuss A.T."/>
            <person name="Parra Z.E."/>
            <person name="Pollock D.D."/>
            <person name="Ray D.A."/>
            <person name="Schein J.E."/>
            <person name="Speed T.P."/>
            <person name="Thompson K."/>
            <person name="VandeBerg J.L."/>
            <person name="Wade C.M."/>
            <person name="Walker J.A."/>
            <person name="Waters P.D."/>
            <person name="Webber C."/>
            <person name="Weidman J.R."/>
            <person name="Xie X."/>
            <person name="Zody M.C."/>
            <person name="Baldwin J."/>
            <person name="Abdouelleil A."/>
            <person name="Abdulkadir J."/>
            <person name="Abebe A."/>
            <person name="Abera B."/>
            <person name="Abreu J."/>
            <person name="Acer S.C."/>
            <person name="Aftuck L."/>
            <person name="Alexander A."/>
            <person name="An P."/>
            <person name="Anderson E."/>
            <person name="Anderson S."/>
            <person name="Arachi H."/>
            <person name="Azer M."/>
            <person name="Bachantsang P."/>
            <person name="Barry A."/>
            <person name="Bayul T."/>
            <person name="Berlin A."/>
            <person name="Bessette D."/>
            <person name="Bloom T."/>
            <person name="Bloom T."/>
            <person name="Boguslavskiy L."/>
            <person name="Bonnet C."/>
            <person name="Boukhgalter B."/>
            <person name="Bourzgui I."/>
            <person name="Brown A."/>
            <person name="Cahill P."/>
            <person name="Channer S."/>
            <person name="Cheshatsang Y."/>
            <person name="Chuda L."/>
            <person name="Citroen M."/>
            <person name="Collymore A."/>
            <person name="Cooke P."/>
            <person name="Costello M."/>
            <person name="D'Aco K."/>
            <person name="Daza R."/>
            <person name="De Haan G."/>
            <person name="DeGray S."/>
            <person name="DeMaso C."/>
            <person name="Dhargay N."/>
            <person name="Dooley K."/>
            <person name="Dooley E."/>
            <person name="Doricent M."/>
            <person name="Dorje P."/>
            <person name="Dorjee K."/>
            <person name="Dupes A."/>
            <person name="Elong R."/>
            <person name="Falk J."/>
            <person name="Farina A."/>
            <person name="Faro S."/>
            <person name="Ferguson D."/>
            <person name="Fisher S."/>
            <person name="Foley C.D."/>
            <person name="Franke A."/>
            <person name="Friedrich D."/>
            <person name="Gadbois L."/>
            <person name="Gearin G."/>
            <person name="Gearin C.R."/>
            <person name="Giannoukos G."/>
            <person name="Goode T."/>
            <person name="Graham J."/>
            <person name="Grandbois E."/>
            <person name="Grewal S."/>
            <person name="Gyaltsen K."/>
            <person name="Hafez N."/>
            <person name="Hagos B."/>
            <person name="Hall J."/>
            <person name="Henson C."/>
            <person name="Hollinger A."/>
            <person name="Honan T."/>
            <person name="Huard M.D."/>
            <person name="Hughes L."/>
            <person name="Hurhula B."/>
            <person name="Husby M.E."/>
            <person name="Kamat A."/>
            <person name="Kanga B."/>
            <person name="Kashin S."/>
            <person name="Khazanovich D."/>
            <person name="Kisner P."/>
            <person name="Lance K."/>
            <person name="Lara M."/>
            <person name="Lee W."/>
            <person name="Lennon N."/>
            <person name="Letendre F."/>
            <person name="LeVine R."/>
            <person name="Lipovsky A."/>
            <person name="Liu X."/>
            <person name="Liu J."/>
            <person name="Liu S."/>
            <person name="Lokyitsang T."/>
            <person name="Lokyitsang Y."/>
            <person name="Lubonja R."/>
            <person name="Lui A."/>
            <person name="MacDonald P."/>
            <person name="Magnisalis V."/>
            <person name="Maru K."/>
            <person name="Matthews C."/>
            <person name="McCusker W."/>
            <person name="McDonough S."/>
            <person name="Mehta T."/>
            <person name="Meldrim J."/>
            <person name="Meneus L."/>
            <person name="Mihai O."/>
            <person name="Mihalev A."/>
            <person name="Mihova T."/>
            <person name="Mittelman R."/>
            <person name="Mlenga V."/>
            <person name="Montmayeur A."/>
            <person name="Mulrain L."/>
            <person name="Navidi A."/>
            <person name="Naylor J."/>
            <person name="Negash T."/>
            <person name="Nguyen T."/>
            <person name="Nguyen N."/>
            <person name="Nicol R."/>
            <person name="Norbu C."/>
            <person name="Norbu N."/>
            <person name="Novod N."/>
            <person name="O'Neill B."/>
            <person name="Osman S."/>
            <person name="Markiewicz E."/>
            <person name="Oyono O.L."/>
            <person name="Patti C."/>
            <person name="Phunkhang P."/>
            <person name="Pierre F."/>
            <person name="Priest M."/>
            <person name="Raghuraman S."/>
            <person name="Rege F."/>
            <person name="Reyes R."/>
            <person name="Rise C."/>
            <person name="Rogov P."/>
            <person name="Ross K."/>
            <person name="Ryan E."/>
            <person name="Settipalli S."/>
            <person name="Shea T."/>
            <person name="Sherpa N."/>
            <person name="Shi L."/>
            <person name="Shih D."/>
            <person name="Sparrow T."/>
            <person name="Spaulding J."/>
            <person name="Stalker J."/>
            <person name="Stange-Thomann N."/>
            <person name="Stavropoulos S."/>
            <person name="Stone C."/>
            <person name="Strader C."/>
            <person name="Tesfaye S."/>
            <person name="Thomson T."/>
            <person name="Thoulutsang Y."/>
            <person name="Thoulutsang D."/>
            <person name="Topham K."/>
            <person name="Topping I."/>
            <person name="Tsamla T."/>
            <person name="Vassiliev H."/>
            <person name="Vo A."/>
            <person name="Wangchuk T."/>
            <person name="Wangdi T."/>
            <person name="Weiand M."/>
            <person name="Wilkinson J."/>
            <person name="Wilson A."/>
            <person name="Yadav S."/>
            <person name="Young G."/>
            <person name="Yu Q."/>
            <person name="Zembek L."/>
            <person name="Zhong D."/>
            <person name="Zimmer A."/>
            <person name="Zwirko Z."/>
            <person name="Jaffe D.B."/>
            <person name="Alvarez P."/>
            <person name="Brockman W."/>
            <person name="Butler J."/>
            <person name="Chin C."/>
            <person name="Gnerre S."/>
            <person name="MacCallum I."/>
            <person name="Graves J.A."/>
            <person name="Ponting C.P."/>
            <person name="Breen M."/>
            <person name="Samollow P.B."/>
            <person name="Lander E.S."/>
            <person name="Lindblad-Toh K."/>
        </authorList>
    </citation>
    <scope>NUCLEOTIDE SEQUENCE [LARGE SCALE GENOMIC DNA]</scope>
</reference>
<evidence type="ECO:0000313" key="13">
    <source>
        <dbReference type="Ensembl" id="ENSMODP00000057032.1"/>
    </source>
</evidence>
<keyword evidence="9" id="KW-0966">Cell projection</keyword>
<evidence type="ECO:0000256" key="4">
    <source>
        <dbReference type="ARBA" id="ARBA00022692"/>
    </source>
</evidence>